<keyword evidence="6 8" id="KW-0067">ATP-binding</keyword>
<evidence type="ECO:0000256" key="7">
    <source>
        <dbReference type="ARBA" id="ARBA00048539"/>
    </source>
</evidence>
<dbReference type="SUPFAM" id="SSF52402">
    <property type="entry name" value="Adenine nucleotide alpha hydrolases-like"/>
    <property type="match status" value="1"/>
</dbReference>
<comment type="subcellular location">
    <subcellularLocation>
        <location evidence="1 8">Cytoplasm</location>
    </subcellularLocation>
</comment>
<evidence type="ECO:0000256" key="3">
    <source>
        <dbReference type="ARBA" id="ARBA00022598"/>
    </source>
</evidence>
<evidence type="ECO:0000259" key="9">
    <source>
        <dbReference type="SMART" id="SM00977"/>
    </source>
</evidence>
<dbReference type="InterPro" id="IPR012796">
    <property type="entry name" value="Lysidine-tRNA-synth_C"/>
</dbReference>
<accession>A0A433RYV2</accession>
<sequence>MELEKQAYDFIKQCQLYKAQTNVLVACSGGIDSMVLLDYLVAQKQRLNLTSVAAVHVNHMLRGKESDEDAAFVEAYCEARGIQLFLKAIPIPALVAKEQGNVEAIARRERYRFFEEVMHKEHFATLSLAHHADDQIENVIMALAKGLQQGTQGMPVRRALGNAELVRPFLSSTRQQIENYAAKHQLVYREDSTNNSDEYVRNRLRHHVVPLLRAENPNIAEAVRVFTEQRQQDEAYFQMMAQQVYDEIVILRENNLIDVDVKRFQLQPVALQRRIIQLLLKYLYKDRTIIQSYTLLNRVLDIAKSNVGNELLTLPEGYQIRRNYDKFVIEMAVKTQAEAFSANIQLNEWLTVPNQMRVCVRLISNDLFVENAQTYYANRSDLGQLLQIRTKKDGDRMRPLGMSGTKKVSRIFIDAKIPDTARETWPLLVNEHGDILAVIGLRMSTSFSKTRRATDDVAVMIAPTTYNV</sequence>
<dbReference type="AlphaFoldDB" id="A0A433RYV2"/>
<keyword evidence="3 8" id="KW-0436">Ligase</keyword>
<reference evidence="10 11" key="1">
    <citation type="submission" date="2014-11" db="EMBL/GenBank/DDBJ databases">
        <title>Genome sequence and analysis of novel Kurthia sp.</title>
        <authorList>
            <person name="Lawson J.N."/>
            <person name="Gonzalez J.E."/>
            <person name="Rinauldi L."/>
            <person name="Xuan Z."/>
            <person name="Firman A."/>
            <person name="Shaddox L."/>
            <person name="Trudeau A."/>
            <person name="Shah S."/>
            <person name="Reiman D."/>
        </authorList>
    </citation>
    <scope>NUCLEOTIDE SEQUENCE [LARGE SCALE GENOMIC DNA]</scope>
    <source>
        <strain evidence="10 11">3B1D</strain>
    </source>
</reference>
<keyword evidence="4 8" id="KW-0819">tRNA processing</keyword>
<protein>
    <recommendedName>
        <fullName evidence="8">tRNA(Ile)-lysidine synthase</fullName>
        <ecNumber evidence="8">6.3.4.19</ecNumber>
    </recommendedName>
    <alternativeName>
        <fullName evidence="8">tRNA(Ile)-2-lysyl-cytidine synthase</fullName>
    </alternativeName>
    <alternativeName>
        <fullName evidence="8">tRNA(Ile)-lysidine synthetase</fullName>
    </alternativeName>
</protein>
<dbReference type="RefSeq" id="WP_126988954.1">
    <property type="nucleotide sequence ID" value="NZ_JTFC01000001.1"/>
</dbReference>
<name>A0A433RYV2_9BACL</name>
<evidence type="ECO:0000256" key="4">
    <source>
        <dbReference type="ARBA" id="ARBA00022694"/>
    </source>
</evidence>
<feature type="binding site" evidence="8">
    <location>
        <begin position="28"/>
        <end position="33"/>
    </location>
    <ligand>
        <name>ATP</name>
        <dbReference type="ChEBI" id="CHEBI:30616"/>
    </ligand>
</feature>
<keyword evidence="5 8" id="KW-0547">Nucleotide-binding</keyword>
<dbReference type="InterPro" id="IPR012795">
    <property type="entry name" value="tRNA_Ile_lys_synt_N"/>
</dbReference>
<dbReference type="InterPro" id="IPR012094">
    <property type="entry name" value="tRNA_Ile_lys_synt"/>
</dbReference>
<dbReference type="EC" id="6.3.4.19" evidence="8"/>
<proteinExistence type="inferred from homology"/>
<dbReference type="OrthoDB" id="9807403at2"/>
<evidence type="ECO:0000256" key="6">
    <source>
        <dbReference type="ARBA" id="ARBA00022840"/>
    </source>
</evidence>
<comment type="catalytic activity">
    <reaction evidence="7 8">
        <text>cytidine(34) in tRNA(Ile2) + L-lysine + ATP = lysidine(34) in tRNA(Ile2) + AMP + diphosphate + H(+)</text>
        <dbReference type="Rhea" id="RHEA:43744"/>
        <dbReference type="Rhea" id="RHEA-COMP:10625"/>
        <dbReference type="Rhea" id="RHEA-COMP:10670"/>
        <dbReference type="ChEBI" id="CHEBI:15378"/>
        <dbReference type="ChEBI" id="CHEBI:30616"/>
        <dbReference type="ChEBI" id="CHEBI:32551"/>
        <dbReference type="ChEBI" id="CHEBI:33019"/>
        <dbReference type="ChEBI" id="CHEBI:82748"/>
        <dbReference type="ChEBI" id="CHEBI:83665"/>
        <dbReference type="ChEBI" id="CHEBI:456215"/>
        <dbReference type="EC" id="6.3.4.19"/>
    </reaction>
</comment>
<dbReference type="Pfam" id="PF11734">
    <property type="entry name" value="TilS_C"/>
    <property type="match status" value="1"/>
</dbReference>
<comment type="caution">
    <text evidence="10">The sequence shown here is derived from an EMBL/GenBank/DDBJ whole genome shotgun (WGS) entry which is preliminary data.</text>
</comment>
<evidence type="ECO:0000256" key="1">
    <source>
        <dbReference type="ARBA" id="ARBA00004496"/>
    </source>
</evidence>
<dbReference type="Gene3D" id="3.40.50.620">
    <property type="entry name" value="HUPs"/>
    <property type="match status" value="1"/>
</dbReference>
<dbReference type="PANTHER" id="PTHR43033">
    <property type="entry name" value="TRNA(ILE)-LYSIDINE SYNTHASE-RELATED"/>
    <property type="match status" value="1"/>
</dbReference>
<dbReference type="NCBIfam" id="TIGR02433">
    <property type="entry name" value="lysidine_TilS_C"/>
    <property type="match status" value="1"/>
</dbReference>
<dbReference type="PANTHER" id="PTHR43033:SF1">
    <property type="entry name" value="TRNA(ILE)-LYSIDINE SYNTHASE-RELATED"/>
    <property type="match status" value="1"/>
</dbReference>
<gene>
    <name evidence="8" type="primary">tilS</name>
    <name evidence="10" type="ORF">QI30_00195</name>
</gene>
<keyword evidence="2 8" id="KW-0963">Cytoplasm</keyword>
<feature type="domain" description="Lysidine-tRNA(Ile) synthetase C-terminal" evidence="9">
    <location>
        <begin position="386"/>
        <end position="459"/>
    </location>
</feature>
<comment type="function">
    <text evidence="8">Ligates lysine onto the cytidine present at position 34 of the AUA codon-specific tRNA(Ile) that contains the anticodon CAU, in an ATP-dependent manner. Cytidine is converted to lysidine, thus changing the amino acid specificity of the tRNA from methionine to isoleucine.</text>
</comment>
<keyword evidence="11" id="KW-1185">Reference proteome</keyword>
<dbReference type="SUPFAM" id="SSF82829">
    <property type="entry name" value="MesJ substrate recognition domain-like"/>
    <property type="match status" value="1"/>
</dbReference>
<dbReference type="CDD" id="cd01992">
    <property type="entry name" value="TilS_N"/>
    <property type="match status" value="1"/>
</dbReference>
<comment type="similarity">
    <text evidence="8">Belongs to the tRNA(Ile)-lysidine synthase family.</text>
</comment>
<comment type="domain">
    <text evidence="8">The N-terminal region contains the highly conserved SGGXDS motif, predicted to be a P-loop motif involved in ATP binding.</text>
</comment>
<dbReference type="GO" id="GO:0006400">
    <property type="term" value="P:tRNA modification"/>
    <property type="evidence" value="ECO:0007669"/>
    <property type="project" value="UniProtKB-UniRule"/>
</dbReference>
<dbReference type="InterPro" id="IPR011063">
    <property type="entry name" value="TilS/TtcA_N"/>
</dbReference>
<dbReference type="GO" id="GO:0032267">
    <property type="term" value="F:tRNA(Ile)-lysidine synthase activity"/>
    <property type="evidence" value="ECO:0007669"/>
    <property type="project" value="UniProtKB-EC"/>
</dbReference>
<dbReference type="SMART" id="SM00977">
    <property type="entry name" value="TilS_C"/>
    <property type="match status" value="1"/>
</dbReference>
<evidence type="ECO:0000313" key="11">
    <source>
        <dbReference type="Proteomes" id="UP000288623"/>
    </source>
</evidence>
<dbReference type="Proteomes" id="UP000288623">
    <property type="component" value="Unassembled WGS sequence"/>
</dbReference>
<dbReference type="HAMAP" id="MF_01161">
    <property type="entry name" value="tRNA_Ile_lys_synt"/>
    <property type="match status" value="1"/>
</dbReference>
<evidence type="ECO:0000256" key="8">
    <source>
        <dbReference type="HAMAP-Rule" id="MF_01161"/>
    </source>
</evidence>
<dbReference type="Gene3D" id="3.30.465.60">
    <property type="match status" value="1"/>
</dbReference>
<evidence type="ECO:0000313" key="10">
    <source>
        <dbReference type="EMBL" id="RUS58473.1"/>
    </source>
</evidence>
<dbReference type="EMBL" id="JTFC01000001">
    <property type="protein sequence ID" value="RUS58473.1"/>
    <property type="molecule type" value="Genomic_DNA"/>
</dbReference>
<dbReference type="GO" id="GO:0005737">
    <property type="term" value="C:cytoplasm"/>
    <property type="evidence" value="ECO:0007669"/>
    <property type="project" value="UniProtKB-SubCell"/>
</dbReference>
<dbReference type="SUPFAM" id="SSF56037">
    <property type="entry name" value="PheT/TilS domain"/>
    <property type="match status" value="1"/>
</dbReference>
<evidence type="ECO:0000256" key="2">
    <source>
        <dbReference type="ARBA" id="ARBA00022490"/>
    </source>
</evidence>
<organism evidence="10 11">
    <name type="scientific">Candidatus Kurthia intestinigallinarum</name>
    <dbReference type="NCBI Taxonomy" id="1562256"/>
    <lineage>
        <taxon>Bacteria</taxon>
        <taxon>Bacillati</taxon>
        <taxon>Bacillota</taxon>
        <taxon>Bacilli</taxon>
        <taxon>Bacillales</taxon>
        <taxon>Caryophanaceae</taxon>
        <taxon>Kurthia</taxon>
    </lineage>
</organism>
<dbReference type="NCBIfam" id="TIGR02432">
    <property type="entry name" value="lysidine_TilS_N"/>
    <property type="match status" value="1"/>
</dbReference>
<dbReference type="InterPro" id="IPR014729">
    <property type="entry name" value="Rossmann-like_a/b/a_fold"/>
</dbReference>
<dbReference type="GO" id="GO:0005524">
    <property type="term" value="F:ATP binding"/>
    <property type="evidence" value="ECO:0007669"/>
    <property type="project" value="UniProtKB-UniRule"/>
</dbReference>
<dbReference type="Pfam" id="PF01171">
    <property type="entry name" value="ATP_bind_3"/>
    <property type="match status" value="1"/>
</dbReference>
<evidence type="ECO:0000256" key="5">
    <source>
        <dbReference type="ARBA" id="ARBA00022741"/>
    </source>
</evidence>